<evidence type="ECO:0000313" key="2">
    <source>
        <dbReference type="Proteomes" id="UP000034048"/>
    </source>
</evidence>
<comment type="caution">
    <text evidence="1">The sequence shown here is derived from an EMBL/GenBank/DDBJ whole genome shotgun (WGS) entry which is preliminary data.</text>
</comment>
<gene>
    <name evidence="1" type="ORF">UT42_C0053G0002</name>
</gene>
<dbReference type="Proteomes" id="UP000034048">
    <property type="component" value="Unassembled WGS sequence"/>
</dbReference>
<protein>
    <submittedName>
        <fullName evidence="1">Uncharacterized protein</fullName>
    </submittedName>
</protein>
<sequence length="127" mass="15237">MKQYLTFVQEDLLYEDTLNYYARKGYELINHFQDCNGKFHYVFKLTNAEVGSVSEWYIHAKKREEEQEKIAKNKLFTKLLKEIAHNLNKVDSSINQLNLSYDDSRALDLLEKIEFAINYFEETMHDR</sequence>
<evidence type="ECO:0000313" key="1">
    <source>
        <dbReference type="EMBL" id="KKR13101.1"/>
    </source>
</evidence>
<dbReference type="AlphaFoldDB" id="A0A0G0NJY6"/>
<accession>A0A0G0NJY6</accession>
<organism evidence="1 2">
    <name type="scientific">Candidatus Falkowbacteria bacterium GW2011_GWA2_39_24</name>
    <dbReference type="NCBI Taxonomy" id="1618634"/>
    <lineage>
        <taxon>Bacteria</taxon>
        <taxon>Candidatus Falkowiibacteriota</taxon>
    </lineage>
</organism>
<reference evidence="1 2" key="1">
    <citation type="journal article" date="2015" name="Nature">
        <title>rRNA introns, odd ribosomes, and small enigmatic genomes across a large radiation of phyla.</title>
        <authorList>
            <person name="Brown C.T."/>
            <person name="Hug L.A."/>
            <person name="Thomas B.C."/>
            <person name="Sharon I."/>
            <person name="Castelle C.J."/>
            <person name="Singh A."/>
            <person name="Wilkins M.J."/>
            <person name="Williams K.H."/>
            <person name="Banfield J.F."/>
        </authorList>
    </citation>
    <scope>NUCLEOTIDE SEQUENCE [LARGE SCALE GENOMIC DNA]</scope>
</reference>
<dbReference type="EMBL" id="LBWS01000053">
    <property type="protein sequence ID" value="KKR13101.1"/>
    <property type="molecule type" value="Genomic_DNA"/>
</dbReference>
<proteinExistence type="predicted"/>
<name>A0A0G0NJY6_9BACT</name>